<dbReference type="EMBL" id="JAAGRN010000003">
    <property type="protein sequence ID" value="NDY82701.1"/>
    <property type="molecule type" value="Genomic_DNA"/>
</dbReference>
<evidence type="ECO:0000256" key="3">
    <source>
        <dbReference type="ARBA" id="ARBA00009789"/>
    </source>
</evidence>
<comment type="catalytic activity">
    <reaction evidence="1 7">
        <text>2-C-methyl-D-erythritol 4-phosphate + CTP + H(+) = 4-CDP-2-C-methyl-D-erythritol + diphosphate</text>
        <dbReference type="Rhea" id="RHEA:13429"/>
        <dbReference type="ChEBI" id="CHEBI:15378"/>
        <dbReference type="ChEBI" id="CHEBI:33019"/>
        <dbReference type="ChEBI" id="CHEBI:37563"/>
        <dbReference type="ChEBI" id="CHEBI:57823"/>
        <dbReference type="ChEBI" id="CHEBI:58262"/>
        <dbReference type="EC" id="2.7.7.60"/>
    </reaction>
</comment>
<dbReference type="HAMAP" id="MF_00108">
    <property type="entry name" value="IspD"/>
    <property type="match status" value="1"/>
</dbReference>
<proteinExistence type="inferred from homology"/>
<gene>
    <name evidence="7" type="primary">ispD</name>
    <name evidence="8" type="ORF">G3I67_05580</name>
</gene>
<comment type="caution">
    <text evidence="8">The sequence shown here is derived from an EMBL/GenBank/DDBJ whole genome shotgun (WGS) entry which is preliminary data.</text>
</comment>
<dbReference type="NCBIfam" id="TIGR00453">
    <property type="entry name" value="ispD"/>
    <property type="match status" value="1"/>
</dbReference>
<dbReference type="InterPro" id="IPR029044">
    <property type="entry name" value="Nucleotide-diphossugar_trans"/>
</dbReference>
<dbReference type="GO" id="GO:0050518">
    <property type="term" value="F:2-C-methyl-D-erythritol 4-phosphate cytidylyltransferase activity"/>
    <property type="evidence" value="ECO:0007669"/>
    <property type="project" value="UniProtKB-UniRule"/>
</dbReference>
<keyword evidence="5 7" id="KW-0548">Nucleotidyltransferase</keyword>
<evidence type="ECO:0000313" key="8">
    <source>
        <dbReference type="EMBL" id="NDY82701.1"/>
    </source>
</evidence>
<evidence type="ECO:0000256" key="7">
    <source>
        <dbReference type="HAMAP-Rule" id="MF_00108"/>
    </source>
</evidence>
<reference evidence="8" key="1">
    <citation type="submission" date="2020-02" db="EMBL/GenBank/DDBJ databases">
        <authorList>
            <person name="Chen W.-M."/>
        </authorList>
    </citation>
    <scope>NUCLEOTIDE SEQUENCE</scope>
    <source>
        <strain evidence="8">NBD-18</strain>
    </source>
</reference>
<protein>
    <recommendedName>
        <fullName evidence="7">2-C-methyl-D-erythritol 4-phosphate cytidylyltransferase</fullName>
        <ecNumber evidence="7">2.7.7.60</ecNumber>
    </recommendedName>
    <alternativeName>
        <fullName evidence="7">4-diphosphocytidyl-2C-methyl-D-erythritol synthase</fullName>
    </alternativeName>
    <alternativeName>
        <fullName evidence="7">MEP cytidylyltransferase</fullName>
        <shortName evidence="7">MCT</shortName>
    </alternativeName>
</protein>
<feature type="site" description="Positions MEP for the nucleophilic attack" evidence="7">
    <location>
        <position position="159"/>
    </location>
</feature>
<dbReference type="PANTHER" id="PTHR32125">
    <property type="entry name" value="2-C-METHYL-D-ERYTHRITOL 4-PHOSPHATE CYTIDYLYLTRANSFERASE, CHLOROPLASTIC"/>
    <property type="match status" value="1"/>
</dbReference>
<sequence>MPERVIALVPAAGIGARASTNGTSVEPKQYRVLAGKPMLWHSVNALLADPRVKEVRVIVAPTDQRATDILSDLPRTRCYPFGGEQRSDTVFNGLSRTDFAPNDWVLVHDAARPGLPADALTRLLDACLSRNVGGLLAMPMADTVKLEDDQQCVERTLDRKHLWLAQTPQMFRAGELQSALKQAAFAGFVVTDEASAMEFVGYKPLLVPGSGRNAKITWPEDFDWVQSWL</sequence>
<evidence type="ECO:0000256" key="5">
    <source>
        <dbReference type="ARBA" id="ARBA00022695"/>
    </source>
</evidence>
<comment type="function">
    <text evidence="7">Catalyzes the formation of 4-diphosphocytidyl-2-C-methyl-D-erythritol from CTP and 2-C-methyl-D-erythritol 4-phosphate (MEP).</text>
</comment>
<dbReference type="AlphaFoldDB" id="A0A6B2QXC4"/>
<dbReference type="RefSeq" id="WP_163652905.1">
    <property type="nucleotide sequence ID" value="NZ_JAAGRN010000003.1"/>
</dbReference>
<dbReference type="GO" id="GO:0019288">
    <property type="term" value="P:isopentenyl diphosphate biosynthetic process, methylerythritol 4-phosphate pathway"/>
    <property type="evidence" value="ECO:0007669"/>
    <property type="project" value="UniProtKB-UniRule"/>
</dbReference>
<dbReference type="PANTHER" id="PTHR32125:SF4">
    <property type="entry name" value="2-C-METHYL-D-ERYTHRITOL 4-PHOSPHATE CYTIDYLYLTRANSFERASE, CHLOROPLASTIC"/>
    <property type="match status" value="1"/>
</dbReference>
<keyword evidence="6 7" id="KW-0414">Isoprene biosynthesis</keyword>
<dbReference type="InterPro" id="IPR034683">
    <property type="entry name" value="IspD/TarI"/>
</dbReference>
<comment type="pathway">
    <text evidence="2 7">Isoprenoid biosynthesis; isopentenyl diphosphate biosynthesis via DXP pathway; isopentenyl diphosphate from 1-deoxy-D-xylulose 5-phosphate: step 2/6.</text>
</comment>
<organism evidence="8">
    <name type="scientific">Sheuella amnicola</name>
    <dbReference type="NCBI Taxonomy" id="2707330"/>
    <lineage>
        <taxon>Bacteria</taxon>
        <taxon>Pseudomonadati</taxon>
        <taxon>Pseudomonadota</taxon>
        <taxon>Betaproteobacteria</taxon>
        <taxon>Burkholderiales</taxon>
        <taxon>Alcaligenaceae</taxon>
        <taxon>Sheuella</taxon>
    </lineage>
</organism>
<dbReference type="Gene3D" id="3.90.550.10">
    <property type="entry name" value="Spore Coat Polysaccharide Biosynthesis Protein SpsA, Chain A"/>
    <property type="match status" value="1"/>
</dbReference>
<dbReference type="InterPro" id="IPR018294">
    <property type="entry name" value="ISPD_synthase_CS"/>
</dbReference>
<dbReference type="SUPFAM" id="SSF53448">
    <property type="entry name" value="Nucleotide-diphospho-sugar transferases"/>
    <property type="match status" value="1"/>
</dbReference>
<dbReference type="InterPro" id="IPR050088">
    <property type="entry name" value="IspD/TarI_cytidylyltransf_bact"/>
</dbReference>
<dbReference type="CDD" id="cd02516">
    <property type="entry name" value="CDP-ME_synthetase"/>
    <property type="match status" value="1"/>
</dbReference>
<feature type="site" description="Transition state stabilizer" evidence="7">
    <location>
        <position position="28"/>
    </location>
</feature>
<dbReference type="FunFam" id="3.90.550.10:FF:000003">
    <property type="entry name" value="2-C-methyl-D-erythritol 4-phosphate cytidylyltransferase"/>
    <property type="match status" value="1"/>
</dbReference>
<name>A0A6B2QXC4_9BURK</name>
<comment type="similarity">
    <text evidence="3 7">Belongs to the IspD/TarI cytidylyltransferase family. IspD subfamily.</text>
</comment>
<accession>A0A6B2QXC4</accession>
<keyword evidence="4 7" id="KW-0808">Transferase</keyword>
<evidence type="ECO:0000256" key="6">
    <source>
        <dbReference type="ARBA" id="ARBA00023229"/>
    </source>
</evidence>
<dbReference type="UniPathway" id="UPA00056">
    <property type="reaction ID" value="UER00093"/>
</dbReference>
<feature type="site" description="Positions MEP for the nucleophilic attack" evidence="7">
    <location>
        <position position="215"/>
    </location>
</feature>
<dbReference type="EC" id="2.7.7.60" evidence="7"/>
<dbReference type="InterPro" id="IPR001228">
    <property type="entry name" value="IspD"/>
</dbReference>
<feature type="site" description="Transition state stabilizer" evidence="7">
    <location>
        <position position="17"/>
    </location>
</feature>
<evidence type="ECO:0000256" key="2">
    <source>
        <dbReference type="ARBA" id="ARBA00004787"/>
    </source>
</evidence>
<evidence type="ECO:0000256" key="4">
    <source>
        <dbReference type="ARBA" id="ARBA00022679"/>
    </source>
</evidence>
<dbReference type="Pfam" id="PF01128">
    <property type="entry name" value="IspD"/>
    <property type="match status" value="1"/>
</dbReference>
<evidence type="ECO:0000256" key="1">
    <source>
        <dbReference type="ARBA" id="ARBA00001282"/>
    </source>
</evidence>
<dbReference type="PROSITE" id="PS01295">
    <property type="entry name" value="ISPD"/>
    <property type="match status" value="1"/>
</dbReference>